<dbReference type="InterPro" id="IPR009004">
    <property type="entry name" value="Transposase_Mu_C"/>
</dbReference>
<evidence type="ECO:0000313" key="3">
    <source>
        <dbReference type="Proteomes" id="UP000593663"/>
    </source>
</evidence>
<dbReference type="SUPFAM" id="SSF50610">
    <property type="entry name" value="mu transposase, C-terminal domain"/>
    <property type="match status" value="1"/>
</dbReference>
<evidence type="ECO:0000313" key="2">
    <source>
        <dbReference type="EMBL" id="QOT74508.1"/>
    </source>
</evidence>
<reference evidence="3" key="1">
    <citation type="submission" date="2020-08" db="EMBL/GenBank/DDBJ databases">
        <title>Complete genome sequence of Sphingobium barthaii strain KK22, a high-molecular-weight polycyclic aromatic hydrocarbon-degrading soil bacterium.</title>
        <authorList>
            <person name="Mori J.F."/>
            <person name="Kanaly R.A."/>
        </authorList>
    </citation>
    <scope>NUCLEOTIDE SEQUENCE [LARGE SCALE GENOMIC DNA]</scope>
    <source>
        <strain evidence="3">KK22</strain>
        <plasmid evidence="3">p1</plasmid>
    </source>
</reference>
<dbReference type="InterPro" id="IPR012337">
    <property type="entry name" value="RNaseH-like_sf"/>
</dbReference>
<sequence length="561" mass="63188">MFIAIRPAGEVVMVRQRADLHGVAEPAWSRAAEREPVIRNLAAMARIPDADLRLAMDELSLGRTRLYALVKQYRTRSVASSLVDSRPGPTCGFSRLGPEVDALINGMIESFFLTDQQPNISDLWRKIAHECAARGVSKPSRHAVEVRVMRLRRAHVIRRRKGRKAADDGFRPVRAHYGAEHALQIVQIDHTLVDQIVVDERNRLPLGRPWLTIAVDVASRVVTGFYLTMDSPSATSVAMALRHAVLPKKAWLEERSIDVSWEVSGIPDCLHMDNAREFHSRALARGCTEHGIEQIFRPPATPHYGGHIERLIGTMMGAVHLLPGTTFSNIAEKGDYDPERHAAMTLAELESWIALQIAGVYHCSLHSALQLTPASAWERAVQRQPDPIRHPADFDQFLLDFLPFEMRKVRRDGVRLFHIRYWDNVLSSWVGEGLQMLIKYDPRNLSCVFLQAPDGQHLPIPYADLSRPAISHWEQKRALAELHEEGRRSVDEGQIFASIEAQRAIVAMATARTKTARKAARRMPRDDAPIITTTKAPADLVDRQAPLTSDPYLPYPMENWS</sequence>
<dbReference type="KEGG" id="sbar:H5V43_21790"/>
<geneLocation type="plasmid" evidence="2 3">
    <name>p1</name>
</geneLocation>
<proteinExistence type="predicted"/>
<dbReference type="RefSeq" id="WP_128830731.1">
    <property type="nucleotide sequence ID" value="NZ_BATN01000031.1"/>
</dbReference>
<evidence type="ECO:0000259" key="1">
    <source>
        <dbReference type="PROSITE" id="PS50994"/>
    </source>
</evidence>
<protein>
    <submittedName>
        <fullName evidence="2">Transposase</fullName>
    </submittedName>
</protein>
<dbReference type="PROSITE" id="PS50994">
    <property type="entry name" value="INTEGRASE"/>
    <property type="match status" value="1"/>
</dbReference>
<dbReference type="Pfam" id="PF09299">
    <property type="entry name" value="Mu-transpos_C"/>
    <property type="match status" value="1"/>
</dbReference>
<organism evidence="2 3">
    <name type="scientific">Sphingobium fuliginis (strain ATCC 27551)</name>
    <dbReference type="NCBI Taxonomy" id="336203"/>
    <lineage>
        <taxon>Bacteria</taxon>
        <taxon>Pseudomonadati</taxon>
        <taxon>Pseudomonadota</taxon>
        <taxon>Alphaproteobacteria</taxon>
        <taxon>Sphingomonadales</taxon>
        <taxon>Sphingomonadaceae</taxon>
        <taxon>Sphingobium</taxon>
    </lineage>
</organism>
<name>A0A7M2GPQ3_SPHSA</name>
<dbReference type="InterPro" id="IPR036397">
    <property type="entry name" value="RNaseH_sf"/>
</dbReference>
<dbReference type="AlphaFoldDB" id="A0A7M2GPQ3"/>
<keyword evidence="2" id="KW-0614">Plasmid</keyword>
<dbReference type="GO" id="GO:0015074">
    <property type="term" value="P:DNA integration"/>
    <property type="evidence" value="ECO:0007669"/>
    <property type="project" value="InterPro"/>
</dbReference>
<dbReference type="InterPro" id="IPR015378">
    <property type="entry name" value="Transposase-like_Mu_C"/>
</dbReference>
<dbReference type="Proteomes" id="UP000593663">
    <property type="component" value="Plasmid p1"/>
</dbReference>
<dbReference type="SUPFAM" id="SSF53098">
    <property type="entry name" value="Ribonuclease H-like"/>
    <property type="match status" value="1"/>
</dbReference>
<feature type="domain" description="Integrase catalytic" evidence="1">
    <location>
        <begin position="168"/>
        <end position="381"/>
    </location>
</feature>
<dbReference type="GO" id="GO:0003676">
    <property type="term" value="F:nucleic acid binding"/>
    <property type="evidence" value="ECO:0007669"/>
    <property type="project" value="InterPro"/>
</dbReference>
<dbReference type="Gene3D" id="3.30.420.10">
    <property type="entry name" value="Ribonuclease H-like superfamily/Ribonuclease H"/>
    <property type="match status" value="1"/>
</dbReference>
<dbReference type="InterPro" id="IPR001584">
    <property type="entry name" value="Integrase_cat-core"/>
</dbReference>
<dbReference type="EMBL" id="CP060037">
    <property type="protein sequence ID" value="QOT74508.1"/>
    <property type="molecule type" value="Genomic_DNA"/>
</dbReference>
<gene>
    <name evidence="2" type="ORF">H5V43_21790</name>
</gene>
<accession>A0A7M2GPQ3</accession>